<feature type="region of interest" description="Disordered" evidence="13">
    <location>
        <begin position="748"/>
        <end position="802"/>
    </location>
</feature>
<dbReference type="Proteomes" id="UP000002279">
    <property type="component" value="Chromosome 3"/>
</dbReference>
<dbReference type="GO" id="GO:0005789">
    <property type="term" value="C:endoplasmic reticulum membrane"/>
    <property type="evidence" value="ECO:0000318"/>
    <property type="project" value="GO_Central"/>
</dbReference>
<evidence type="ECO:0000256" key="11">
    <source>
        <dbReference type="ARBA" id="ARBA00079084"/>
    </source>
</evidence>
<evidence type="ECO:0000256" key="8">
    <source>
        <dbReference type="ARBA" id="ARBA00022989"/>
    </source>
</evidence>
<dbReference type="SUPFAM" id="SSF53649">
    <property type="entry name" value="Alkaline phosphatase-like"/>
    <property type="match status" value="1"/>
</dbReference>
<dbReference type="FunCoup" id="A0A6I8N613">
    <property type="interactions" value="1851"/>
</dbReference>
<proteinExistence type="inferred from homology"/>
<name>A0A6I8N613_ORNAN</name>
<dbReference type="InParanoid" id="A0A6I8N613"/>
<reference evidence="15 16" key="1">
    <citation type="journal article" date="2008" name="Nature">
        <title>Genome analysis of the platypus reveals unique signatures of evolution.</title>
        <authorList>
            <person name="Warren W.C."/>
            <person name="Hillier L.W."/>
            <person name="Marshall Graves J.A."/>
            <person name="Birney E."/>
            <person name="Ponting C.P."/>
            <person name="Grutzner F."/>
            <person name="Belov K."/>
            <person name="Miller W."/>
            <person name="Clarke L."/>
            <person name="Chinwalla A.T."/>
            <person name="Yang S.P."/>
            <person name="Heger A."/>
            <person name="Locke D.P."/>
            <person name="Miethke P."/>
            <person name="Waters P.D."/>
            <person name="Veyrunes F."/>
            <person name="Fulton L."/>
            <person name="Fulton B."/>
            <person name="Graves T."/>
            <person name="Wallis J."/>
            <person name="Puente X.S."/>
            <person name="Lopez-Otin C."/>
            <person name="Ordonez G.R."/>
            <person name="Eichler E.E."/>
            <person name="Chen L."/>
            <person name="Cheng Z."/>
            <person name="Deakin J.E."/>
            <person name="Alsop A."/>
            <person name="Thompson K."/>
            <person name="Kirby P."/>
            <person name="Papenfuss A.T."/>
            <person name="Wakefield M.J."/>
            <person name="Olender T."/>
            <person name="Lancet D."/>
            <person name="Huttley G.A."/>
            <person name="Smit A.F."/>
            <person name="Pask A."/>
            <person name="Temple-Smith P."/>
            <person name="Batzer M.A."/>
            <person name="Walker J.A."/>
            <person name="Konkel M.K."/>
            <person name="Harris R.S."/>
            <person name="Whittington C.M."/>
            <person name="Wong E.S."/>
            <person name="Gemmell N.J."/>
            <person name="Buschiazzo E."/>
            <person name="Vargas Jentzsch I.M."/>
            <person name="Merkel A."/>
            <person name="Schmitz J."/>
            <person name="Zemann A."/>
            <person name="Churakov G."/>
            <person name="Kriegs J.O."/>
            <person name="Brosius J."/>
            <person name="Murchison E.P."/>
            <person name="Sachidanandam R."/>
            <person name="Smith C."/>
            <person name="Hannon G.J."/>
            <person name="Tsend-Ayush E."/>
            <person name="McMillan D."/>
            <person name="Attenborough R."/>
            <person name="Rens W."/>
            <person name="Ferguson-Smith M."/>
            <person name="Lefevre C.M."/>
            <person name="Sharp J.A."/>
            <person name="Nicholas K.R."/>
            <person name="Ray D.A."/>
            <person name="Kube M."/>
            <person name="Reinhardt R."/>
            <person name="Pringle T.H."/>
            <person name="Taylor J."/>
            <person name="Jones R.C."/>
            <person name="Nixon B."/>
            <person name="Dacheux J.L."/>
            <person name="Niwa H."/>
            <person name="Sekita Y."/>
            <person name="Huang X."/>
            <person name="Stark A."/>
            <person name="Kheradpour P."/>
            <person name="Kellis M."/>
            <person name="Flicek P."/>
            <person name="Chen Y."/>
            <person name="Webber C."/>
            <person name="Hardison R."/>
            <person name="Nelson J."/>
            <person name="Hallsworth-Pepin K."/>
            <person name="Delehaunty K."/>
            <person name="Markovic C."/>
            <person name="Minx P."/>
            <person name="Feng Y."/>
            <person name="Kremitzki C."/>
            <person name="Mitreva M."/>
            <person name="Glasscock J."/>
            <person name="Wylie T."/>
            <person name="Wohldmann P."/>
            <person name="Thiru P."/>
            <person name="Nhan M.N."/>
            <person name="Pohl C.S."/>
            <person name="Smith S.M."/>
            <person name="Hou S."/>
            <person name="Nefedov M."/>
            <person name="de Jong P.J."/>
            <person name="Renfree M.B."/>
            <person name="Mardis E.R."/>
            <person name="Wilson R.K."/>
        </authorList>
    </citation>
    <scope>NUCLEOTIDE SEQUENCE [LARGE SCALE GENOMIC DNA]</scope>
    <source>
        <strain evidence="15 16">Glennie</strain>
    </source>
</reference>
<dbReference type="OMA" id="VFRINLI"/>
<dbReference type="Ensembl" id="ENSOANT00000049409.1">
    <property type="protein sequence ID" value="ENSOANP00000036416.1"/>
    <property type="gene ID" value="ENSOANG00000037268.1"/>
</dbReference>
<keyword evidence="10" id="KW-0325">Glycoprotein</keyword>
<dbReference type="InterPro" id="IPR002591">
    <property type="entry name" value="Phosphodiest/P_Trfase"/>
</dbReference>
<feature type="transmembrane region" description="Helical" evidence="14">
    <location>
        <begin position="455"/>
        <end position="477"/>
    </location>
</feature>
<feature type="transmembrane region" description="Helical" evidence="14">
    <location>
        <begin position="832"/>
        <end position="851"/>
    </location>
</feature>
<evidence type="ECO:0000256" key="6">
    <source>
        <dbReference type="ARBA" id="ARBA00022692"/>
    </source>
</evidence>
<keyword evidence="16" id="KW-1185">Reference proteome</keyword>
<dbReference type="FunFam" id="3.40.720.10:FF:000041">
    <property type="entry name" value="GPI ethanolamine phosphate transferase 3"/>
    <property type="match status" value="1"/>
</dbReference>
<evidence type="ECO:0000256" key="3">
    <source>
        <dbReference type="ARBA" id="ARBA00008695"/>
    </source>
</evidence>
<evidence type="ECO:0000256" key="10">
    <source>
        <dbReference type="ARBA" id="ARBA00023180"/>
    </source>
</evidence>
<feature type="transmembrane region" description="Helical" evidence="14">
    <location>
        <begin position="489"/>
        <end position="507"/>
    </location>
</feature>
<keyword evidence="6 14" id="KW-0812">Transmembrane</keyword>
<keyword evidence="8 14" id="KW-1133">Transmembrane helix</keyword>
<evidence type="ECO:0000256" key="9">
    <source>
        <dbReference type="ARBA" id="ARBA00023136"/>
    </source>
</evidence>
<dbReference type="CDD" id="cd16023">
    <property type="entry name" value="GPI_EPT_3"/>
    <property type="match status" value="1"/>
</dbReference>
<feature type="region of interest" description="Disordered" evidence="13">
    <location>
        <begin position="913"/>
        <end position="941"/>
    </location>
</feature>
<dbReference type="Gene3D" id="3.40.720.10">
    <property type="entry name" value="Alkaline Phosphatase, subunit A"/>
    <property type="match status" value="1"/>
</dbReference>
<evidence type="ECO:0000256" key="13">
    <source>
        <dbReference type="SAM" id="MobiDB-lite"/>
    </source>
</evidence>
<dbReference type="GO" id="GO:0006506">
    <property type="term" value="P:GPI anchor biosynthetic process"/>
    <property type="evidence" value="ECO:0000318"/>
    <property type="project" value="GO_Central"/>
</dbReference>
<evidence type="ECO:0000313" key="15">
    <source>
        <dbReference type="Ensembl" id="ENSOANP00000036416.1"/>
    </source>
</evidence>
<evidence type="ECO:0000256" key="5">
    <source>
        <dbReference type="ARBA" id="ARBA00022679"/>
    </source>
</evidence>
<dbReference type="InterPro" id="IPR039524">
    <property type="entry name" value="PIGO/GPI13"/>
</dbReference>
<keyword evidence="4" id="KW-0337">GPI-anchor biosynthesis</keyword>
<comment type="pathway">
    <text evidence="2">Glycolipid biosynthesis; glycosylphosphatidylinositol-anchor biosynthesis.</text>
</comment>
<dbReference type="PANTHER" id="PTHR23071">
    <property type="entry name" value="PHOSPHATIDYLINOSITOL GLYCAN"/>
    <property type="match status" value="1"/>
</dbReference>
<dbReference type="InterPro" id="IPR037675">
    <property type="entry name" value="PIG-O_N"/>
</dbReference>
<dbReference type="Bgee" id="ENSOANG00000037268">
    <property type="expression patterns" value="Expressed in adult mammalian kidney and 7 other cell types or tissues"/>
</dbReference>
<evidence type="ECO:0000256" key="1">
    <source>
        <dbReference type="ARBA" id="ARBA00004477"/>
    </source>
</evidence>
<dbReference type="GO" id="GO:0051377">
    <property type="term" value="F:mannose-ethanolamine phosphotransferase activity"/>
    <property type="evidence" value="ECO:0000318"/>
    <property type="project" value="GO_Central"/>
</dbReference>
<keyword evidence="5" id="KW-0808">Transferase</keyword>
<accession>A0A6I8N613</accession>
<feature type="compositionally biased region" description="Low complexity" evidence="13">
    <location>
        <begin position="772"/>
        <end position="792"/>
    </location>
</feature>
<evidence type="ECO:0000256" key="2">
    <source>
        <dbReference type="ARBA" id="ARBA00004687"/>
    </source>
</evidence>
<dbReference type="InterPro" id="IPR017850">
    <property type="entry name" value="Alkaline_phosphatase_core_sf"/>
</dbReference>
<feature type="transmembrane region" description="Helical" evidence="14">
    <location>
        <begin position="6"/>
        <end position="30"/>
    </location>
</feature>
<feature type="transmembrane region" description="Helical" evidence="14">
    <location>
        <begin position="807"/>
        <end position="826"/>
    </location>
</feature>
<dbReference type="AlphaFoldDB" id="A0A6I8N613"/>
<reference evidence="15" key="2">
    <citation type="submission" date="2025-08" db="UniProtKB">
        <authorList>
            <consortium name="Ensembl"/>
        </authorList>
    </citation>
    <scope>IDENTIFICATION</scope>
    <source>
        <strain evidence="15">Glennie</strain>
    </source>
</reference>
<evidence type="ECO:0000256" key="12">
    <source>
        <dbReference type="ARBA" id="ARBA00093602"/>
    </source>
</evidence>
<evidence type="ECO:0000313" key="16">
    <source>
        <dbReference type="Proteomes" id="UP000002279"/>
    </source>
</evidence>
<gene>
    <name evidence="15" type="primary">PIGO</name>
</gene>
<keyword evidence="7" id="KW-0256">Endoplasmic reticulum</keyword>
<sequence>MRKAPVLLFLTWACFLFYAGIGLFTSGFLLTRVELTNRSRCRERPGPGPRGGGAGVPGACWTAPRFARVLLVVIDALRFDFAQSRPGLRDPRPFQNRLGSLRQLLTGQPRHSRLYRFRADPPTTTMQRIKALTTGSLPTFVDAGSNFASYAIREDNLIGQLVQNGKRVVFLGDDTWEGLFPRAFAQAFFFPSFNVKDLHTVDDGILRHLYPIVNGSDWDVLIAHFLGVDHCGHKHGPDHPEMAKKLTQMDHVLRTLARSLADDTLLVVAGDHGMTETGDHGGDSEGEVSAALFLYSKTPLFPTDPPREPEAVAQVNLVPTLALLLGLPIPFGNVGEVMAELFSGPPAGTAGPRSAALAQASAYHLNAQQVSRFLRTYSLAAPDLPPKELRRLQDLFDVASSDYRRLLERLDEEPSGSPELEAELLEVCRRLRLFLRGARAACLESWARFRPARMAAGAALLAAACLLCPLASALAASPTFSFRALLLRPLGWGLAGAGLLGAGLLAAGQGPEPVLLGAGAAAGSLLGFWRAARGRPWGAESLRPGSWPALPLLALRASALFSDSYVVAERRVAPFLLRSLALVLVARLHWGGRPGPSEAPRALGPLACLLACARLSDLFHRCPEESPLCRSSPWLQPLGGVGSPRAQNLWYGACVGALGALAYAARRWLSRCGRPDAAAPPVLFVRWGLPLLALGTAAHWAVASGADGNAPAGCGPWCGGSWRGSRGPCSAWRAWGWGCCSGARWRSPPGAGRRPRRAPASPPPPGRPAARPPGAAWSPRSTGACGRPCAAGRGRGPGPPAARRPGGVYSAALVMTLALLGFPLLLLHAERLSLAFLLLFLQSFLLLQLLATTGPLHLPGFFSVPWTAVSAWALSASQFFYATANTFASHFLFAVGCPLLLFWPSVARAGRLEEGKPPSPPARGPREEAGEAAEETEPPTEMRLRDAPDRFSAALLQLGLKYLFVLGLQVLACVLAAAVLRRHLMVWKVFAPNFPR</sequence>
<feature type="transmembrane region" description="Helical" evidence="14">
    <location>
        <begin position="960"/>
        <end position="980"/>
    </location>
</feature>
<evidence type="ECO:0000256" key="14">
    <source>
        <dbReference type="SAM" id="Phobius"/>
    </source>
</evidence>
<protein>
    <recommendedName>
        <fullName evidence="12">GPI ethanolamine phosphate transferase 3, catalytic subunit</fullName>
    </recommendedName>
    <alternativeName>
        <fullName evidence="11">Phosphatidylinositol-glycan biosynthesis class O protein</fullName>
    </alternativeName>
</protein>
<feature type="compositionally biased region" description="Pro residues" evidence="13">
    <location>
        <begin position="760"/>
        <end position="771"/>
    </location>
</feature>
<comment type="similarity">
    <text evidence="3">Belongs to the PIGG/PIGN/PIGO family. PIGO subfamily.</text>
</comment>
<dbReference type="Pfam" id="PF01663">
    <property type="entry name" value="Phosphodiest"/>
    <property type="match status" value="1"/>
</dbReference>
<comment type="subcellular location">
    <subcellularLocation>
        <location evidence="1">Endoplasmic reticulum membrane</location>
        <topology evidence="1">Multi-pass membrane protein</topology>
    </subcellularLocation>
</comment>
<keyword evidence="9 14" id="KW-0472">Membrane</keyword>
<dbReference type="GeneTree" id="ENSGT00910000144278"/>
<evidence type="ECO:0000256" key="4">
    <source>
        <dbReference type="ARBA" id="ARBA00022502"/>
    </source>
</evidence>
<feature type="transmembrane region" description="Helical" evidence="14">
    <location>
        <begin position="887"/>
        <end position="906"/>
    </location>
</feature>
<evidence type="ECO:0000256" key="7">
    <source>
        <dbReference type="ARBA" id="ARBA00022824"/>
    </source>
</evidence>
<dbReference type="UniPathway" id="UPA00196"/>
<dbReference type="PANTHER" id="PTHR23071:SF1">
    <property type="entry name" value="GPI ETHANOLAMINE PHOSPHATE TRANSFERASE 3"/>
    <property type="match status" value="1"/>
</dbReference>
<organism evidence="15 16">
    <name type="scientific">Ornithorhynchus anatinus</name>
    <name type="common">Duckbill platypus</name>
    <dbReference type="NCBI Taxonomy" id="9258"/>
    <lineage>
        <taxon>Eukaryota</taxon>
        <taxon>Metazoa</taxon>
        <taxon>Chordata</taxon>
        <taxon>Craniata</taxon>
        <taxon>Vertebrata</taxon>
        <taxon>Euteleostomi</taxon>
        <taxon>Mammalia</taxon>
        <taxon>Monotremata</taxon>
        <taxon>Ornithorhynchidae</taxon>
        <taxon>Ornithorhynchus</taxon>
    </lineage>
</organism>
<reference evidence="15" key="3">
    <citation type="submission" date="2025-09" db="UniProtKB">
        <authorList>
            <consortium name="Ensembl"/>
        </authorList>
    </citation>
    <scope>IDENTIFICATION</scope>
    <source>
        <strain evidence="15">Glennie</strain>
    </source>
</reference>